<accession>F5YQ97</accession>
<feature type="domain" description="Glycosyl transferase family 1" evidence="1">
    <location>
        <begin position="175"/>
        <end position="327"/>
    </location>
</feature>
<evidence type="ECO:0000259" key="1">
    <source>
        <dbReference type="Pfam" id="PF00534"/>
    </source>
</evidence>
<dbReference type="OrthoDB" id="9802525at2"/>
<feature type="domain" description="Glycosyltransferase subfamily 4-like N-terminal" evidence="2">
    <location>
        <begin position="55"/>
        <end position="157"/>
    </location>
</feature>
<dbReference type="PANTHER" id="PTHR12526:SF634">
    <property type="entry name" value="BLL3361 PROTEIN"/>
    <property type="match status" value="1"/>
</dbReference>
<evidence type="ECO:0000313" key="4">
    <source>
        <dbReference type="Proteomes" id="UP000009223"/>
    </source>
</evidence>
<keyword evidence="4" id="KW-1185">Reference proteome</keyword>
<dbReference type="GO" id="GO:0016757">
    <property type="term" value="F:glycosyltransferase activity"/>
    <property type="evidence" value="ECO:0007669"/>
    <property type="project" value="InterPro"/>
</dbReference>
<sequence>MNIAFILPSLANKAPIKLIASISNYLTLTGNLCSVFYFDNIVELQFNCKINRISMKEKIEFDKYDIIHSNMYRPDKYLYHWRKEISNSKVVSTLHCDIFHDLYYTYKNILFAKFFENIWIYRLKYFDKVICISQYVENIYKNKMKNTTVIYNGVEINKTSNFDLGILNKINKCREDGYKLILCYAYITKRKGLVLPIQAIKDKKDYVLFIIGDGPEKKKLIRLVKLYQLTGRVFFFSQQFDPYLYLKYFDLFIMPSINEGFGLALVEAILMGKPCICSDIEIFKELFSSLHVTFFNLENINSLKSAIDYAYKYGLEKAEVAKEYASKYYMANSMCKKYYEYYNYLLS</sequence>
<dbReference type="CDD" id="cd03801">
    <property type="entry name" value="GT4_PimA-like"/>
    <property type="match status" value="1"/>
</dbReference>
<dbReference type="STRING" id="545694.TREPR_3745"/>
<dbReference type="EMBL" id="CP001843">
    <property type="protein sequence ID" value="AEF85523.1"/>
    <property type="molecule type" value="Genomic_DNA"/>
</dbReference>
<dbReference type="eggNOG" id="COG0438">
    <property type="taxonomic scope" value="Bacteria"/>
</dbReference>
<dbReference type="Pfam" id="PF00534">
    <property type="entry name" value="Glycos_transf_1"/>
    <property type="match status" value="1"/>
</dbReference>
<keyword evidence="3" id="KW-0808">Transferase</keyword>
<dbReference type="HOGENOM" id="CLU_009583_0_1_12"/>
<dbReference type="PANTHER" id="PTHR12526">
    <property type="entry name" value="GLYCOSYLTRANSFERASE"/>
    <property type="match status" value="1"/>
</dbReference>
<gene>
    <name evidence="3" type="ordered locus">TREPR_3745</name>
</gene>
<protein>
    <submittedName>
        <fullName evidence="3">LPS biosynthesis glycosyltransferase-like protein</fullName>
    </submittedName>
</protein>
<proteinExistence type="predicted"/>
<evidence type="ECO:0000259" key="2">
    <source>
        <dbReference type="Pfam" id="PF13439"/>
    </source>
</evidence>
<dbReference type="RefSeq" id="WP_015706585.1">
    <property type="nucleotide sequence ID" value="NC_015578.1"/>
</dbReference>
<dbReference type="Proteomes" id="UP000009223">
    <property type="component" value="Chromosome"/>
</dbReference>
<dbReference type="InterPro" id="IPR028098">
    <property type="entry name" value="Glyco_trans_4-like_N"/>
</dbReference>
<name>F5YQ97_TREPZ</name>
<organism evidence="3 4">
    <name type="scientific">Treponema primitia (strain ATCC BAA-887 / DSM 12427 / ZAS-2)</name>
    <dbReference type="NCBI Taxonomy" id="545694"/>
    <lineage>
        <taxon>Bacteria</taxon>
        <taxon>Pseudomonadati</taxon>
        <taxon>Spirochaetota</taxon>
        <taxon>Spirochaetia</taxon>
        <taxon>Spirochaetales</taxon>
        <taxon>Treponemataceae</taxon>
        <taxon>Treponema</taxon>
    </lineage>
</organism>
<dbReference type="InterPro" id="IPR001296">
    <property type="entry name" value="Glyco_trans_1"/>
</dbReference>
<reference evidence="3 4" key="2">
    <citation type="journal article" date="2011" name="ISME J.">
        <title>RNA-seq reveals cooperative metabolic interactions between two termite-gut spirochete species in co-culture.</title>
        <authorList>
            <person name="Rosenthal A.Z."/>
            <person name="Matson E.G."/>
            <person name="Eldar A."/>
            <person name="Leadbetter J.R."/>
        </authorList>
    </citation>
    <scope>NUCLEOTIDE SEQUENCE [LARGE SCALE GENOMIC DNA]</scope>
    <source>
        <strain evidence="4">ATCC BAA-887 / DSM 12427 / ZAS-2</strain>
    </source>
</reference>
<dbReference type="KEGG" id="tpi:TREPR_3745"/>
<reference evidence="4" key="1">
    <citation type="submission" date="2009-12" db="EMBL/GenBank/DDBJ databases">
        <title>Complete sequence of Treponema primitia strain ZAS-2.</title>
        <authorList>
            <person name="Tetu S.G."/>
            <person name="Matson E."/>
            <person name="Ren Q."/>
            <person name="Seshadri R."/>
            <person name="Elbourne L."/>
            <person name="Hassan K.A."/>
            <person name="Durkin A."/>
            <person name="Radune D."/>
            <person name="Mohamoud Y."/>
            <person name="Shay R."/>
            <person name="Jin S."/>
            <person name="Zhang X."/>
            <person name="Lucey K."/>
            <person name="Ballor N.R."/>
            <person name="Ottesen E."/>
            <person name="Rosenthal R."/>
            <person name="Allen A."/>
            <person name="Leadbetter J.R."/>
            <person name="Paulsen I.T."/>
        </authorList>
    </citation>
    <scope>NUCLEOTIDE SEQUENCE [LARGE SCALE GENOMIC DNA]</scope>
    <source>
        <strain evidence="4">ATCC BAA-887 / DSM 12427 / ZAS-2</strain>
    </source>
</reference>
<dbReference type="SUPFAM" id="SSF53756">
    <property type="entry name" value="UDP-Glycosyltransferase/glycogen phosphorylase"/>
    <property type="match status" value="1"/>
</dbReference>
<dbReference type="Pfam" id="PF13439">
    <property type="entry name" value="Glyco_transf_4"/>
    <property type="match status" value="1"/>
</dbReference>
<evidence type="ECO:0000313" key="3">
    <source>
        <dbReference type="EMBL" id="AEF85523.1"/>
    </source>
</evidence>
<dbReference type="Gene3D" id="3.40.50.2000">
    <property type="entry name" value="Glycogen Phosphorylase B"/>
    <property type="match status" value="2"/>
</dbReference>
<dbReference type="AlphaFoldDB" id="F5YQ97"/>